<evidence type="ECO:0000256" key="6">
    <source>
        <dbReference type="ARBA" id="ARBA00022741"/>
    </source>
</evidence>
<evidence type="ECO:0000256" key="4">
    <source>
        <dbReference type="ARBA" id="ARBA00022475"/>
    </source>
</evidence>
<evidence type="ECO:0000256" key="8">
    <source>
        <dbReference type="ARBA" id="ARBA00023136"/>
    </source>
</evidence>
<evidence type="ECO:0000313" key="14">
    <source>
        <dbReference type="EMBL" id="SUU96783.1"/>
    </source>
</evidence>
<protein>
    <submittedName>
        <fullName evidence="10">ATP-binding cassette domain-containing protein</fullName>
    </submittedName>
    <submittedName>
        <fullName evidence="14">Glutathione import ATP-binding protein GsiA</fullName>
        <ecNumber evidence="13 14">3.6.3.-</ecNumber>
    </submittedName>
    <submittedName>
        <fullName evidence="13">Peptide ABC transporter ATP-binding protein</fullName>
    </submittedName>
</protein>
<reference evidence="10 19" key="4">
    <citation type="journal article" date="2022" name="Front. Microbiol.">
        <title>Commensal bacteria contribute to the growth of multidrug-resistant Avibacterium paragallinarum in chickens.</title>
        <authorList>
            <person name="Zhu J."/>
            <person name="Chen Y."/>
            <person name="Wu Y."/>
            <person name="Wang Y."/>
            <person name="Zhu K."/>
        </authorList>
    </citation>
    <scope>NUCLEOTIDE SEQUENCE [LARGE SCALE GENOMIC DNA]</scope>
    <source>
        <strain evidence="10 19">AV25</strain>
    </source>
</reference>
<evidence type="ECO:0000313" key="15">
    <source>
        <dbReference type="Proteomes" id="UP000247594"/>
    </source>
</evidence>
<dbReference type="Proteomes" id="UP000254465">
    <property type="component" value="Unassembled WGS sequence"/>
</dbReference>
<evidence type="ECO:0000259" key="9">
    <source>
        <dbReference type="PROSITE" id="PS50893"/>
    </source>
</evidence>
<dbReference type="Proteomes" id="UP000294229">
    <property type="component" value="Unassembled WGS sequence"/>
</dbReference>
<evidence type="ECO:0000313" key="11">
    <source>
        <dbReference type="EMBL" id="PXZ38008.1"/>
    </source>
</evidence>
<dbReference type="GO" id="GO:0016887">
    <property type="term" value="F:ATP hydrolysis activity"/>
    <property type="evidence" value="ECO:0007669"/>
    <property type="project" value="InterPro"/>
</dbReference>
<evidence type="ECO:0000313" key="13">
    <source>
        <dbReference type="EMBL" id="STO72357.1"/>
    </source>
</evidence>
<dbReference type="Gene3D" id="3.40.50.300">
    <property type="entry name" value="P-loop containing nucleotide triphosphate hydrolases"/>
    <property type="match status" value="1"/>
</dbReference>
<comment type="similarity">
    <text evidence="2">Belongs to the ABC transporter superfamily.</text>
</comment>
<dbReference type="Pfam" id="PF08352">
    <property type="entry name" value="oligo_HPY"/>
    <property type="match status" value="1"/>
</dbReference>
<dbReference type="InterPro" id="IPR003593">
    <property type="entry name" value="AAA+_ATPase"/>
</dbReference>
<evidence type="ECO:0000313" key="18">
    <source>
        <dbReference type="Proteomes" id="UP000294229"/>
    </source>
</evidence>
<dbReference type="Proteomes" id="UP001347884">
    <property type="component" value="Unassembled WGS sequence"/>
</dbReference>
<feature type="domain" description="ABC transporter" evidence="9">
    <location>
        <begin position="4"/>
        <end position="259"/>
    </location>
</feature>
<reference evidence="16 17" key="1">
    <citation type="submission" date="2018-06" db="EMBL/GenBank/DDBJ databases">
        <authorList>
            <consortium name="Pathogen Informatics"/>
            <person name="Doyle S."/>
        </authorList>
    </citation>
    <scope>NUCLEOTIDE SEQUENCE [LARGE SCALE GENOMIC DNA]</scope>
    <source>
        <strain evidence="14 17">NCTC10926</strain>
        <strain evidence="13 16">NCTC11296</strain>
    </source>
</reference>
<dbReference type="OrthoDB" id="9784450at2"/>
<keyword evidence="3" id="KW-0813">Transport</keyword>
<reference evidence="12 18" key="3">
    <citation type="submission" date="2018-11" db="EMBL/GenBank/DDBJ databases">
        <title>Sequencing Av. paragallinarum serogroups.</title>
        <authorList>
            <person name="Hellmuth J.E."/>
            <person name="Boucher C.E."/>
            <person name="Cason E.D."/>
        </authorList>
    </citation>
    <scope>NUCLEOTIDE SEQUENCE [LARGE SCALE GENOMIC DNA]</scope>
    <source>
        <strain evidence="12 18">SA-3</strain>
    </source>
</reference>
<dbReference type="NCBIfam" id="TIGR01727">
    <property type="entry name" value="oligo_HPY"/>
    <property type="match status" value="1"/>
</dbReference>
<reference evidence="10" key="5">
    <citation type="submission" date="2022-05" db="EMBL/GenBank/DDBJ databases">
        <authorList>
            <person name="Chen Y."/>
            <person name="Zhu J."/>
            <person name="Zhu K."/>
        </authorList>
    </citation>
    <scope>NUCLEOTIDE SEQUENCE</scope>
    <source>
        <strain evidence="10">AV25</strain>
    </source>
</reference>
<dbReference type="Proteomes" id="UP000247594">
    <property type="component" value="Unassembled WGS sequence"/>
</dbReference>
<keyword evidence="19" id="KW-1185">Reference proteome</keyword>
<dbReference type="PANTHER" id="PTHR43297:SF4">
    <property type="entry name" value="PUTRESCINE EXPORT SYSTEM ATP-BINDING PROTEIN SAPD"/>
    <property type="match status" value="1"/>
</dbReference>
<evidence type="ECO:0000256" key="3">
    <source>
        <dbReference type="ARBA" id="ARBA00022448"/>
    </source>
</evidence>
<dbReference type="SMART" id="SM00382">
    <property type="entry name" value="AAA"/>
    <property type="match status" value="1"/>
</dbReference>
<dbReference type="InterPro" id="IPR003439">
    <property type="entry name" value="ABC_transporter-like_ATP-bd"/>
</dbReference>
<keyword evidence="4" id="KW-1003">Cell membrane</keyword>
<name>A0A0F5EXC6_AVIPA</name>
<dbReference type="PROSITE" id="PS50893">
    <property type="entry name" value="ABC_TRANSPORTER_2"/>
    <property type="match status" value="1"/>
</dbReference>
<keyword evidence="13" id="KW-0378">Hydrolase</keyword>
<evidence type="ECO:0000313" key="17">
    <source>
        <dbReference type="Proteomes" id="UP000254620"/>
    </source>
</evidence>
<dbReference type="InterPro" id="IPR013563">
    <property type="entry name" value="Oligopep_ABC_C"/>
</dbReference>
<evidence type="ECO:0000256" key="2">
    <source>
        <dbReference type="ARBA" id="ARBA00005417"/>
    </source>
</evidence>
<proteinExistence type="inferred from homology"/>
<keyword evidence="5" id="KW-0997">Cell inner membrane</keyword>
<dbReference type="Proteomes" id="UP000254620">
    <property type="component" value="Unassembled WGS sequence"/>
</dbReference>
<dbReference type="GO" id="GO:0005524">
    <property type="term" value="F:ATP binding"/>
    <property type="evidence" value="ECO:0007669"/>
    <property type="project" value="UniProtKB-KW"/>
</dbReference>
<dbReference type="InterPro" id="IPR027417">
    <property type="entry name" value="P-loop_NTPase"/>
</dbReference>
<dbReference type="EMBL" id="UFSW01000001">
    <property type="protein sequence ID" value="SUU96783.1"/>
    <property type="molecule type" value="Genomic_DNA"/>
</dbReference>
<dbReference type="PANTHER" id="PTHR43297">
    <property type="entry name" value="OLIGOPEPTIDE TRANSPORT ATP-BINDING PROTEIN APPD"/>
    <property type="match status" value="1"/>
</dbReference>
<keyword evidence="8" id="KW-0472">Membrane</keyword>
<evidence type="ECO:0000313" key="12">
    <source>
        <dbReference type="EMBL" id="RZN60355.1"/>
    </source>
</evidence>
<dbReference type="EMBL" id="JAMDKF010000034">
    <property type="protein sequence ID" value="MEE6042469.1"/>
    <property type="molecule type" value="Genomic_DNA"/>
</dbReference>
<dbReference type="EMBL" id="UGHK01000002">
    <property type="protein sequence ID" value="STO72357.1"/>
    <property type="molecule type" value="Genomic_DNA"/>
</dbReference>
<dbReference type="GO" id="GO:0015833">
    <property type="term" value="P:peptide transport"/>
    <property type="evidence" value="ECO:0007669"/>
    <property type="project" value="InterPro"/>
</dbReference>
<sequence length="351" mass="39855">MALLDIRNLCIEIPTSTGKVKIIDNVNLTLNEGEICGLVGESGSGKSLIAKVICNTIKESWIVTADRFRFNDIELLKLSTHKRRKLIGKSISMIFQEPLTNLDPSKKIGKQLIQNIPSWAFKGHWWQWVGWKKRRAIELLHRVGIKDHKDIMNSYPHEITEGEGQKVMIAVAVANQPRLLIADEPTNALESITKIQIFRLLLSMNQNQGTSILLASNDINSISEWCDTLNVLYCGQNAESGPKDSIISAPHHPYTNALLHSIPDFKYPLPLKSRLSTLKGNVPLLDQLPIGCRLGPRCPFAQKKCIHKPAGRRIKQHEFFCHFPLNLREHQYKEKEEQRPLIITTDENNEE</sequence>
<keyword evidence="7 13" id="KW-0067">ATP-binding</keyword>
<dbReference type="AlphaFoldDB" id="A0A0F5EXC6"/>
<gene>
    <name evidence="13" type="primary">sapD</name>
    <name evidence="14" type="synonym">gsiA_2</name>
    <name evidence="11" type="ORF">DM482_11590</name>
    <name evidence="12" type="ORF">EIG79_03845</name>
    <name evidence="10" type="ORF">M5S13_11400</name>
    <name evidence="14" type="ORF">NCTC10926_00127</name>
    <name evidence="13" type="ORF">NCTC11296_02281</name>
</gene>
<dbReference type="eggNOG" id="COG4172">
    <property type="taxonomic scope" value="Bacteria"/>
</dbReference>
<evidence type="ECO:0000256" key="7">
    <source>
        <dbReference type="ARBA" id="ARBA00022840"/>
    </source>
</evidence>
<dbReference type="SUPFAM" id="SSF52540">
    <property type="entry name" value="P-loop containing nucleoside triphosphate hydrolases"/>
    <property type="match status" value="1"/>
</dbReference>
<evidence type="ECO:0000256" key="1">
    <source>
        <dbReference type="ARBA" id="ARBA00004417"/>
    </source>
</evidence>
<evidence type="ECO:0000313" key="16">
    <source>
        <dbReference type="Proteomes" id="UP000254465"/>
    </source>
</evidence>
<dbReference type="Pfam" id="PF00005">
    <property type="entry name" value="ABC_tran"/>
    <property type="match status" value="1"/>
</dbReference>
<dbReference type="EMBL" id="QJPJ01000030">
    <property type="protein sequence ID" value="PXZ38008.1"/>
    <property type="molecule type" value="Genomic_DNA"/>
</dbReference>
<dbReference type="RefSeq" id="WP_017806980.1">
    <property type="nucleotide sequence ID" value="NZ_CP081939.1"/>
</dbReference>
<accession>A0A0F5EXC6</accession>
<organism evidence="13 16">
    <name type="scientific">Avibacterium paragallinarum</name>
    <name type="common">Haemophilus gallinarum</name>
    <dbReference type="NCBI Taxonomy" id="728"/>
    <lineage>
        <taxon>Bacteria</taxon>
        <taxon>Pseudomonadati</taxon>
        <taxon>Pseudomonadota</taxon>
        <taxon>Gammaproteobacteria</taxon>
        <taxon>Pasteurellales</taxon>
        <taxon>Pasteurellaceae</taxon>
        <taxon>Avibacterium</taxon>
    </lineage>
</organism>
<evidence type="ECO:0000256" key="5">
    <source>
        <dbReference type="ARBA" id="ARBA00022519"/>
    </source>
</evidence>
<reference evidence="11 15" key="2">
    <citation type="submission" date="2018-06" db="EMBL/GenBank/DDBJ databases">
        <authorList>
            <person name="Teymurazov M."/>
            <person name="Kislichkina A."/>
            <person name="Abaymova A."/>
            <person name="Mukhina T."/>
            <person name="Mayskaya N."/>
            <person name="Svetoch E."/>
            <person name="Bogun A."/>
        </authorList>
    </citation>
    <scope>NUCLEOTIDE SEQUENCE [LARGE SCALE GENOMIC DNA]</scope>
    <source>
        <strain evidence="11 15">SCPM-O-B-8406</strain>
    </source>
</reference>
<dbReference type="STRING" id="728.VY92_04955"/>
<dbReference type="CDD" id="cd03257">
    <property type="entry name" value="ABC_NikE_OppD_transporters"/>
    <property type="match status" value="1"/>
</dbReference>
<keyword evidence="6" id="KW-0547">Nucleotide-binding</keyword>
<evidence type="ECO:0000313" key="19">
    <source>
        <dbReference type="Proteomes" id="UP001347884"/>
    </source>
</evidence>
<dbReference type="EC" id="3.6.3.-" evidence="13 14"/>
<evidence type="ECO:0000313" key="10">
    <source>
        <dbReference type="EMBL" id="MEE6042469.1"/>
    </source>
</evidence>
<dbReference type="EMBL" id="RQXS01000011">
    <property type="protein sequence ID" value="RZN60355.1"/>
    <property type="molecule type" value="Genomic_DNA"/>
</dbReference>
<comment type="subcellular location">
    <subcellularLocation>
        <location evidence="1">Cell inner membrane</location>
        <topology evidence="1">Peripheral membrane protein</topology>
    </subcellularLocation>
</comment>
<dbReference type="GO" id="GO:0005886">
    <property type="term" value="C:plasma membrane"/>
    <property type="evidence" value="ECO:0007669"/>
    <property type="project" value="UniProtKB-SubCell"/>
</dbReference>
<dbReference type="InterPro" id="IPR050388">
    <property type="entry name" value="ABC_Ni/Peptide_Import"/>
</dbReference>